<proteinExistence type="predicted"/>
<sequence length="66" mass="7304">MKSKFLVATTQTTKSYSGNDPIYGPNTTQVVENVITPLKDFANIEAAMKFSATKPHSIIIPYFTVH</sequence>
<dbReference type="Proteomes" id="UP000693768">
    <property type="component" value="Segment"/>
</dbReference>
<organism evidence="1 2">
    <name type="scientific">Maribacter phage Molly_1</name>
    <dbReference type="NCBI Taxonomy" id="2745685"/>
    <lineage>
        <taxon>Viruses</taxon>
        <taxon>Duplodnaviria</taxon>
        <taxon>Heunggongvirae</taxon>
        <taxon>Uroviricota</taxon>
        <taxon>Caudoviricetes</taxon>
        <taxon>Molycolviridae</taxon>
        <taxon>Mollyvirus</taxon>
        <taxon>Mollyvirus molly</taxon>
    </lineage>
</organism>
<name>A0A8E4UYB4_9CAUD</name>
<keyword evidence="2" id="KW-1185">Reference proteome</keyword>
<protein>
    <submittedName>
        <fullName evidence="1">Uncharacterized protein</fullName>
    </submittedName>
</protein>
<gene>
    <name evidence="1" type="ORF">Molly1_191</name>
</gene>
<reference evidence="1" key="1">
    <citation type="submission" date="2020-07" db="EMBL/GenBank/DDBJ databases">
        <title>Highly diverse flavobacterial phages as mortality factor during North Sea spring blooms.</title>
        <authorList>
            <person name="Bartlau N."/>
            <person name="Wichels A."/>
            <person name="Krohne G."/>
            <person name="Adriaenssens E.M."/>
            <person name="Heins A."/>
            <person name="Fuchs B.M."/>
            <person name="Amann R."/>
            <person name="Moraru C."/>
        </authorList>
    </citation>
    <scope>NUCLEOTIDE SEQUENCE</scope>
</reference>
<evidence type="ECO:0000313" key="1">
    <source>
        <dbReference type="EMBL" id="QQO97490.1"/>
    </source>
</evidence>
<dbReference type="EMBL" id="MT732451">
    <property type="protein sequence ID" value="QQO97490.1"/>
    <property type="molecule type" value="Genomic_DNA"/>
</dbReference>
<accession>A0A8E4UYB4</accession>
<evidence type="ECO:0000313" key="2">
    <source>
        <dbReference type="Proteomes" id="UP000693768"/>
    </source>
</evidence>